<protein>
    <submittedName>
        <fullName evidence="1">Uncharacterized protein</fullName>
    </submittedName>
</protein>
<dbReference type="EMBL" id="CM046390">
    <property type="protein sequence ID" value="KAI8563008.1"/>
    <property type="molecule type" value="Genomic_DNA"/>
</dbReference>
<reference evidence="1" key="1">
    <citation type="submission" date="2022-02" db="EMBL/GenBank/DDBJ databases">
        <title>Plant Genome Project.</title>
        <authorList>
            <person name="Zhang R.-G."/>
        </authorList>
    </citation>
    <scope>NUCLEOTIDE SEQUENCE</scope>
    <source>
        <strain evidence="1">AT1</strain>
    </source>
</reference>
<accession>A0ACC0PE20</accession>
<gene>
    <name evidence="1" type="ORF">RHMOL_Rhmol03G0080300</name>
</gene>
<organism evidence="1 2">
    <name type="scientific">Rhododendron molle</name>
    <name type="common">Chinese azalea</name>
    <name type="synonym">Azalea mollis</name>
    <dbReference type="NCBI Taxonomy" id="49168"/>
    <lineage>
        <taxon>Eukaryota</taxon>
        <taxon>Viridiplantae</taxon>
        <taxon>Streptophyta</taxon>
        <taxon>Embryophyta</taxon>
        <taxon>Tracheophyta</taxon>
        <taxon>Spermatophyta</taxon>
        <taxon>Magnoliopsida</taxon>
        <taxon>eudicotyledons</taxon>
        <taxon>Gunneridae</taxon>
        <taxon>Pentapetalae</taxon>
        <taxon>asterids</taxon>
        <taxon>Ericales</taxon>
        <taxon>Ericaceae</taxon>
        <taxon>Ericoideae</taxon>
        <taxon>Rhodoreae</taxon>
        <taxon>Rhododendron</taxon>
    </lineage>
</organism>
<proteinExistence type="predicted"/>
<name>A0ACC0PE20_RHOML</name>
<dbReference type="Proteomes" id="UP001062846">
    <property type="component" value="Chromosome 3"/>
</dbReference>
<evidence type="ECO:0000313" key="1">
    <source>
        <dbReference type="EMBL" id="KAI8563008.1"/>
    </source>
</evidence>
<sequence>MEITLQNMNIRTYVYTPMEAGRNLLTLSPPILPPQNHHRISSFCSVSVLMLHEQSARSLPFLATTSLAQHFPTSVVQQEQRDEGRSLLRITREDKTCQVKLSGYQVILEKTREESESSAHEEDISYSHEWLKDLECRMLNLPALWYLLPSLQYGDLTSFSMLSGFSKTKRLVDVESHDVVALARKALSASKQAALLADELHLFGPKVDEFRTEVDEFQTPSSTSTSFSNFPLEEVITVRSTRLLERRKKRGGPIPEVMVQETRNPPRSKSRRKSSKAYEPDNPVRNFLRRPEKKKLLTVQEETELFTQIHVLQRLEELKSRLQSEVDREPTMAEWASAAGLSCQALKWQVRCGNNCRERIIYANSRMVVHIAKKYCGRGLNLEDLLQEGSGGLMRSVEKFKQRPGCRFSSYAFLWIKQAIRKAIVQNSRTIAIPVRTPLPSQLFSFLYSATL</sequence>
<evidence type="ECO:0000313" key="2">
    <source>
        <dbReference type="Proteomes" id="UP001062846"/>
    </source>
</evidence>
<comment type="caution">
    <text evidence="1">The sequence shown here is derived from an EMBL/GenBank/DDBJ whole genome shotgun (WGS) entry which is preliminary data.</text>
</comment>
<keyword evidence="2" id="KW-1185">Reference proteome</keyword>